<keyword evidence="2" id="KW-1185">Reference proteome</keyword>
<reference evidence="1 2" key="1">
    <citation type="submission" date="2019-08" db="EMBL/GenBank/DDBJ databases">
        <authorList>
            <person name="Alioto T."/>
            <person name="Alioto T."/>
            <person name="Gomez Garrido J."/>
        </authorList>
    </citation>
    <scope>NUCLEOTIDE SEQUENCE [LARGE SCALE GENOMIC DNA]</scope>
</reference>
<evidence type="ECO:0000313" key="1">
    <source>
        <dbReference type="EMBL" id="VVC25510.1"/>
    </source>
</evidence>
<accession>A0A5E4M0G2</accession>
<sequence length="140" mass="16101">MPLQYAPSSSRVTTVCEIYNLRSKRPLPTFVSVNLSALKLYLSVISEAFTVATKRMMLSIEHRHVYRCYSLVVINMRLGGRLIPEMDRRSHVGIHKIKRKAVNQLVCSKFLSPKDEDHYGQTLRQSRQDQLIKIADPAML</sequence>
<name>A0A5E4M0G2_9HEMI</name>
<gene>
    <name evidence="1" type="ORF">CINCED_3A018649</name>
</gene>
<dbReference type="Proteomes" id="UP000325440">
    <property type="component" value="Unassembled WGS sequence"/>
</dbReference>
<dbReference type="EMBL" id="CABPRJ010000014">
    <property type="protein sequence ID" value="VVC25510.1"/>
    <property type="molecule type" value="Genomic_DNA"/>
</dbReference>
<protein>
    <submittedName>
        <fullName evidence="1">Uncharacterized protein</fullName>
    </submittedName>
</protein>
<proteinExistence type="predicted"/>
<dbReference type="AlphaFoldDB" id="A0A5E4M0G2"/>
<organism evidence="1 2">
    <name type="scientific">Cinara cedri</name>
    <dbReference type="NCBI Taxonomy" id="506608"/>
    <lineage>
        <taxon>Eukaryota</taxon>
        <taxon>Metazoa</taxon>
        <taxon>Ecdysozoa</taxon>
        <taxon>Arthropoda</taxon>
        <taxon>Hexapoda</taxon>
        <taxon>Insecta</taxon>
        <taxon>Pterygota</taxon>
        <taxon>Neoptera</taxon>
        <taxon>Paraneoptera</taxon>
        <taxon>Hemiptera</taxon>
        <taxon>Sternorrhyncha</taxon>
        <taxon>Aphidomorpha</taxon>
        <taxon>Aphidoidea</taxon>
        <taxon>Aphididae</taxon>
        <taxon>Lachninae</taxon>
        <taxon>Cinara</taxon>
    </lineage>
</organism>
<evidence type="ECO:0000313" key="2">
    <source>
        <dbReference type="Proteomes" id="UP000325440"/>
    </source>
</evidence>